<dbReference type="AlphaFoldDB" id="A0A7G5GZG3"/>
<feature type="domain" description="DUF4180" evidence="1">
    <location>
        <begin position="12"/>
        <end position="119"/>
    </location>
</feature>
<dbReference type="EMBL" id="CP059732">
    <property type="protein sequence ID" value="QMW04255.1"/>
    <property type="molecule type" value="Genomic_DNA"/>
</dbReference>
<gene>
    <name evidence="2" type="ORF">H3H32_04695</name>
</gene>
<proteinExistence type="predicted"/>
<evidence type="ECO:0000259" key="1">
    <source>
        <dbReference type="Pfam" id="PF13788"/>
    </source>
</evidence>
<sequence length="122" mass="13838">MEELQIITHQQNDLKIAEVISRDILIKNIDDGKDLAANLYYQGFDNVIIHNKSIAPDFFDLKTKVAGEILQTFSNFRIKLAIVGDFTTYASKSLNDFIFESNKMGRINFVSSIEEAVSKFGQ</sequence>
<dbReference type="Pfam" id="PF13788">
    <property type="entry name" value="DUF4180"/>
    <property type="match status" value="1"/>
</dbReference>
<organism evidence="2 3">
    <name type="scientific">Spirosoma foliorum</name>
    <dbReference type="NCBI Taxonomy" id="2710596"/>
    <lineage>
        <taxon>Bacteria</taxon>
        <taxon>Pseudomonadati</taxon>
        <taxon>Bacteroidota</taxon>
        <taxon>Cytophagia</taxon>
        <taxon>Cytophagales</taxon>
        <taxon>Cytophagaceae</taxon>
        <taxon>Spirosoma</taxon>
    </lineage>
</organism>
<keyword evidence="3" id="KW-1185">Reference proteome</keyword>
<dbReference type="InterPro" id="IPR025438">
    <property type="entry name" value="DUF4180"/>
</dbReference>
<protein>
    <submittedName>
        <fullName evidence="2">DUF4180 domain-containing protein</fullName>
    </submittedName>
</protein>
<dbReference type="Proteomes" id="UP000515369">
    <property type="component" value="Chromosome"/>
</dbReference>
<evidence type="ECO:0000313" key="3">
    <source>
        <dbReference type="Proteomes" id="UP000515369"/>
    </source>
</evidence>
<dbReference type="KEGG" id="sfol:H3H32_04695"/>
<accession>A0A7G5GZG3</accession>
<reference evidence="2 3" key="1">
    <citation type="submission" date="2020-07" db="EMBL/GenBank/DDBJ databases">
        <title>Spirosoma foliorum sp. nov., isolated from the leaves on the Nejang mountain Korea, Republic of.</title>
        <authorList>
            <person name="Ho H."/>
            <person name="Lee Y.-J."/>
            <person name="Nurcahyanto D.-A."/>
            <person name="Kim S.-G."/>
        </authorList>
    </citation>
    <scope>NUCLEOTIDE SEQUENCE [LARGE SCALE GENOMIC DNA]</scope>
    <source>
        <strain evidence="2 3">PL0136</strain>
    </source>
</reference>
<evidence type="ECO:0000313" key="2">
    <source>
        <dbReference type="EMBL" id="QMW04255.1"/>
    </source>
</evidence>
<name>A0A7G5GZG3_9BACT</name>
<dbReference type="RefSeq" id="WP_182461509.1">
    <property type="nucleotide sequence ID" value="NZ_CP059732.1"/>
</dbReference>